<dbReference type="AlphaFoldDB" id="A0A9N9C1I5"/>
<accession>A0A9N9C1I5</accession>
<comment type="caution">
    <text evidence="2">The sequence shown here is derived from an EMBL/GenBank/DDBJ whole genome shotgun (WGS) entry which is preliminary data.</text>
</comment>
<keyword evidence="3" id="KW-1185">Reference proteome</keyword>
<feature type="chain" id="PRO_5040476220" evidence="1">
    <location>
        <begin position="26"/>
        <end position="167"/>
    </location>
</feature>
<name>A0A9N9C1I5_9GLOM</name>
<proteinExistence type="predicted"/>
<keyword evidence="1" id="KW-0732">Signal</keyword>
<dbReference type="EMBL" id="CAJVPS010003152">
    <property type="protein sequence ID" value="CAG8583596.1"/>
    <property type="molecule type" value="Genomic_DNA"/>
</dbReference>
<gene>
    <name evidence="2" type="ORF">ALEPTO_LOCUS7380</name>
</gene>
<evidence type="ECO:0000313" key="3">
    <source>
        <dbReference type="Proteomes" id="UP000789508"/>
    </source>
</evidence>
<feature type="signal peptide" evidence="1">
    <location>
        <begin position="1"/>
        <end position="25"/>
    </location>
</feature>
<dbReference type="OrthoDB" id="10616655at2759"/>
<evidence type="ECO:0000313" key="2">
    <source>
        <dbReference type="EMBL" id="CAG8583596.1"/>
    </source>
</evidence>
<organism evidence="2 3">
    <name type="scientific">Ambispora leptoticha</name>
    <dbReference type="NCBI Taxonomy" id="144679"/>
    <lineage>
        <taxon>Eukaryota</taxon>
        <taxon>Fungi</taxon>
        <taxon>Fungi incertae sedis</taxon>
        <taxon>Mucoromycota</taxon>
        <taxon>Glomeromycotina</taxon>
        <taxon>Glomeromycetes</taxon>
        <taxon>Archaeosporales</taxon>
        <taxon>Ambisporaceae</taxon>
        <taxon>Ambispora</taxon>
    </lineage>
</organism>
<reference evidence="2" key="1">
    <citation type="submission" date="2021-06" db="EMBL/GenBank/DDBJ databases">
        <authorList>
            <person name="Kallberg Y."/>
            <person name="Tangrot J."/>
            <person name="Rosling A."/>
        </authorList>
    </citation>
    <scope>NUCLEOTIDE SEQUENCE</scope>
    <source>
        <strain evidence="2">FL130A</strain>
    </source>
</reference>
<protein>
    <submittedName>
        <fullName evidence="2">3380_t:CDS:1</fullName>
    </submittedName>
</protein>
<dbReference type="Proteomes" id="UP000789508">
    <property type="component" value="Unassembled WGS sequence"/>
</dbReference>
<evidence type="ECO:0000256" key="1">
    <source>
        <dbReference type="SAM" id="SignalP"/>
    </source>
</evidence>
<sequence>MNKQTSLMFCFTLIFIFAFSSSVNAMPKGIEKRQCTQVTRSCIMQSQQIPNARVDFQQQPDCSVFVQGSLEFIPSVVQKSSAFGDYDLHVVVNTNNVDKSATKYDLEDIIIPNDGGQDLVNSPFANVFDGSVFPSDFFTGPTQYFCEVAYDPNGDEFLASAPILPAP</sequence>